<reference evidence="2 3" key="1">
    <citation type="journal article" date="2023" name="Plants (Basel)">
        <title>Bridging the Gap: Combining Genomics and Transcriptomics Approaches to Understand Stylosanthes scabra, an Orphan Legume from the Brazilian Caatinga.</title>
        <authorList>
            <person name="Ferreira-Neto J.R.C."/>
            <person name="da Silva M.D."/>
            <person name="Binneck E."/>
            <person name="de Melo N.F."/>
            <person name="da Silva R.H."/>
            <person name="de Melo A.L.T.M."/>
            <person name="Pandolfi V."/>
            <person name="Bustamante F.O."/>
            <person name="Brasileiro-Vidal A.C."/>
            <person name="Benko-Iseppon A.M."/>
        </authorList>
    </citation>
    <scope>NUCLEOTIDE SEQUENCE [LARGE SCALE GENOMIC DNA]</scope>
    <source>
        <tissue evidence="2">Leaves</tissue>
    </source>
</reference>
<name>A0ABU6QP35_9FABA</name>
<feature type="compositionally biased region" description="Low complexity" evidence="1">
    <location>
        <begin position="17"/>
        <end position="26"/>
    </location>
</feature>
<evidence type="ECO:0000256" key="1">
    <source>
        <dbReference type="SAM" id="MobiDB-lite"/>
    </source>
</evidence>
<gene>
    <name evidence="2" type="ORF">PIB30_069843</name>
</gene>
<dbReference type="Proteomes" id="UP001341840">
    <property type="component" value="Unassembled WGS sequence"/>
</dbReference>
<accession>A0ABU6QP35</accession>
<organism evidence="2 3">
    <name type="scientific">Stylosanthes scabra</name>
    <dbReference type="NCBI Taxonomy" id="79078"/>
    <lineage>
        <taxon>Eukaryota</taxon>
        <taxon>Viridiplantae</taxon>
        <taxon>Streptophyta</taxon>
        <taxon>Embryophyta</taxon>
        <taxon>Tracheophyta</taxon>
        <taxon>Spermatophyta</taxon>
        <taxon>Magnoliopsida</taxon>
        <taxon>eudicotyledons</taxon>
        <taxon>Gunneridae</taxon>
        <taxon>Pentapetalae</taxon>
        <taxon>rosids</taxon>
        <taxon>fabids</taxon>
        <taxon>Fabales</taxon>
        <taxon>Fabaceae</taxon>
        <taxon>Papilionoideae</taxon>
        <taxon>50 kb inversion clade</taxon>
        <taxon>dalbergioids sensu lato</taxon>
        <taxon>Dalbergieae</taxon>
        <taxon>Pterocarpus clade</taxon>
        <taxon>Stylosanthes</taxon>
    </lineage>
</organism>
<sequence>MQQEKSTANPRSTTPFQQQQSQQQQQNSKEEQDEVTELIDGGERVQSGGDRSRSNDAEISVLEMRKESETMTDGSGWVHSSVEVVVSVEGRVEATGIALIGVKGPTRPPPEPPDPNLKMVVTGGETQRETDSCLKTMLEASSCTTEGKAELHGADNATDLSPITVVLGETATTKMFESARYRTMDAGGEHDTSNSSAVASERRRTLAARTPVATIGEGAASILGGGPRAQAVNRAMLLNPPPLIAAMFPWNRDKGSAAAAGNGAEDSAFAKGKVEDEAAKVVERQKLALAIDREALVMVAAIGSRTGLSEKHH</sequence>
<evidence type="ECO:0000313" key="3">
    <source>
        <dbReference type="Proteomes" id="UP001341840"/>
    </source>
</evidence>
<keyword evidence="3" id="KW-1185">Reference proteome</keyword>
<evidence type="ECO:0000313" key="2">
    <source>
        <dbReference type="EMBL" id="MED6113338.1"/>
    </source>
</evidence>
<protein>
    <submittedName>
        <fullName evidence="2">Uncharacterized protein</fullName>
    </submittedName>
</protein>
<feature type="compositionally biased region" description="Polar residues" evidence="1">
    <location>
        <begin position="1"/>
        <end position="16"/>
    </location>
</feature>
<proteinExistence type="predicted"/>
<comment type="caution">
    <text evidence="2">The sequence shown here is derived from an EMBL/GenBank/DDBJ whole genome shotgun (WGS) entry which is preliminary data.</text>
</comment>
<dbReference type="EMBL" id="JASCZI010000775">
    <property type="protein sequence ID" value="MED6113338.1"/>
    <property type="molecule type" value="Genomic_DNA"/>
</dbReference>
<feature type="region of interest" description="Disordered" evidence="1">
    <location>
        <begin position="1"/>
        <end position="59"/>
    </location>
</feature>